<dbReference type="AlphaFoldDB" id="I3SAN8"/>
<protein>
    <submittedName>
        <fullName evidence="1">Uncharacterized protein</fullName>
    </submittedName>
</protein>
<name>I3SAN8_MEDTR</name>
<reference evidence="1" key="1">
    <citation type="submission" date="2012-05" db="EMBL/GenBank/DDBJ databases">
        <authorList>
            <person name="Krishnakumar V."/>
            <person name="Cheung F."/>
            <person name="Xiao Y."/>
            <person name="Chan A."/>
            <person name="Moskal W.A."/>
            <person name="Town C.D."/>
        </authorList>
    </citation>
    <scope>NUCLEOTIDE SEQUENCE</scope>
</reference>
<dbReference type="EMBL" id="BT137535">
    <property type="protein sequence ID" value="AFK37330.1"/>
    <property type="molecule type" value="mRNA"/>
</dbReference>
<evidence type="ECO:0000313" key="1">
    <source>
        <dbReference type="EMBL" id="AFK37330.1"/>
    </source>
</evidence>
<dbReference type="ExpressionAtlas" id="I3SAN8">
    <property type="expression patterns" value="differential"/>
</dbReference>
<accession>I3SAN8</accession>
<sequence>MAAPLLLRQALLLRACFHNYKHFTVRTVTARHRLWCSAAAINPPSEKPNDKPNSVWRMRNLIIENGRIKKMRFSMILNLLLCLLRKFFIHQSIWMEGH</sequence>
<organism evidence="1">
    <name type="scientific">Medicago truncatula</name>
    <name type="common">Barrel medic</name>
    <name type="synonym">Medicago tribuloides</name>
    <dbReference type="NCBI Taxonomy" id="3880"/>
    <lineage>
        <taxon>Eukaryota</taxon>
        <taxon>Viridiplantae</taxon>
        <taxon>Streptophyta</taxon>
        <taxon>Embryophyta</taxon>
        <taxon>Tracheophyta</taxon>
        <taxon>Spermatophyta</taxon>
        <taxon>Magnoliopsida</taxon>
        <taxon>eudicotyledons</taxon>
        <taxon>Gunneridae</taxon>
        <taxon>Pentapetalae</taxon>
        <taxon>rosids</taxon>
        <taxon>fabids</taxon>
        <taxon>Fabales</taxon>
        <taxon>Fabaceae</taxon>
        <taxon>Papilionoideae</taxon>
        <taxon>50 kb inversion clade</taxon>
        <taxon>NPAAA clade</taxon>
        <taxon>Hologalegina</taxon>
        <taxon>IRL clade</taxon>
        <taxon>Trifolieae</taxon>
        <taxon>Medicago</taxon>
    </lineage>
</organism>
<proteinExistence type="evidence at transcript level"/>